<feature type="transmembrane region" description="Helical" evidence="9">
    <location>
        <begin position="168"/>
        <end position="185"/>
    </location>
</feature>
<feature type="domain" description="PAS" evidence="11">
    <location>
        <begin position="366"/>
        <end position="436"/>
    </location>
</feature>
<name>A0A2N6K5Q4_FISMU</name>
<dbReference type="PANTHER" id="PTHR43304:SF1">
    <property type="entry name" value="PAC DOMAIN-CONTAINING PROTEIN"/>
    <property type="match status" value="1"/>
</dbReference>
<gene>
    <name evidence="13" type="ORF">CEN44_07385</name>
</gene>
<organism evidence="13 14">
    <name type="scientific">Fischerella muscicola CCMEE 5323</name>
    <dbReference type="NCBI Taxonomy" id="2019572"/>
    <lineage>
        <taxon>Bacteria</taxon>
        <taxon>Bacillati</taxon>
        <taxon>Cyanobacteriota</taxon>
        <taxon>Cyanophyceae</taxon>
        <taxon>Nostocales</taxon>
        <taxon>Hapalosiphonaceae</taxon>
        <taxon>Fischerella</taxon>
    </lineage>
</organism>
<dbReference type="Gene3D" id="3.30.565.10">
    <property type="entry name" value="Histidine kinase-like ATPase, C-terminal domain"/>
    <property type="match status" value="1"/>
</dbReference>
<dbReference type="FunFam" id="3.30.565.10:FF:000006">
    <property type="entry name" value="Sensor histidine kinase WalK"/>
    <property type="match status" value="1"/>
</dbReference>
<protein>
    <recommendedName>
        <fullName evidence="2">histidine kinase</fullName>
        <ecNumber evidence="2">2.7.13.3</ecNumber>
    </recommendedName>
</protein>
<dbReference type="InterPro" id="IPR035965">
    <property type="entry name" value="PAS-like_dom_sf"/>
</dbReference>
<sequence length="759" mass="86060">MKTVGKILRKWQKKAISEQNKRPIADYIANEYQNWRNNFLWQRLGLLLWLALICILTFTLRDVYNFFFPLKEFQNLPEVLRTQALVMDIAMLLNLVLCMALRQTKFGRQHPGILFLGSSWSINLIPQIFATLKGFALPDTLAWSLLFLSQATFIPVCWKLHLISQLGLFIYYFGLNTLLGLKLPLPEHPELYNVTFILYLFWFCAICNLGVYLYDCLQRSEFFGRKELEFAYEKLRVTEAKYRSIFENAVEGIFQSTPDGRYITANPALARIYGYSSPTEVTTNFTDIENQLYVGPQRRAEFVRLIEEYGKVSEFESQIYRQDGSIVWISEKAYAVRDESGKLLYYEGLIEDITKRKQAEAALQEQLDFLQVLIDTIPTPVFYKNAEGFYLGCNKAFEEALGFTKEQIVGKSEYDISPKELADKYQQADTTLFEQQGIQSYEDSVVYKDGKKHDVIFYKATFSKADGSLGGLVGVILDISDRKRTEEALRVFVHAVSHDLRNPVLGTLMVLNNLLSQGQGGQEGQGSNLSSPSPPTPHTPPTSSPPLIPTPCRSWGPRVSHLATSIPVPRSILERMQKSSERQLNLINSLMEAHMSEVQGIVLQRQPVKLHKIVEDAIADLQPMLTENQINLTNLVKDDLPLVSGDPTQLWRVFSNLIVNAVKHNPPGLDITINAIAQGEQIYCTIADNGVGLSQKQSERLFDLYFRGSNNRNSVSLGLGLYLSKRIINAHGGEIGVDSTPDKGATFWFTLPVSHEPRF</sequence>
<dbReference type="GO" id="GO:0000155">
    <property type="term" value="F:phosphorelay sensor kinase activity"/>
    <property type="evidence" value="ECO:0007669"/>
    <property type="project" value="InterPro"/>
</dbReference>
<evidence type="ECO:0000256" key="5">
    <source>
        <dbReference type="ARBA" id="ARBA00022777"/>
    </source>
</evidence>
<evidence type="ECO:0000259" key="10">
    <source>
        <dbReference type="PROSITE" id="PS50109"/>
    </source>
</evidence>
<feature type="transmembrane region" description="Helical" evidence="9">
    <location>
        <begin position="44"/>
        <end position="64"/>
    </location>
</feature>
<dbReference type="InterPro" id="IPR003661">
    <property type="entry name" value="HisK_dim/P_dom"/>
</dbReference>
<feature type="transmembrane region" description="Helical" evidence="9">
    <location>
        <begin position="191"/>
        <end position="214"/>
    </location>
</feature>
<keyword evidence="5 13" id="KW-0418">Kinase</keyword>
<dbReference type="PROSITE" id="PS50109">
    <property type="entry name" value="HIS_KIN"/>
    <property type="match status" value="1"/>
</dbReference>
<dbReference type="EMBL" id="NRQW01000148">
    <property type="protein sequence ID" value="PLZ91926.1"/>
    <property type="molecule type" value="Genomic_DNA"/>
</dbReference>
<dbReference type="SUPFAM" id="SSF55785">
    <property type="entry name" value="PYP-like sensor domain (PAS domain)"/>
    <property type="match status" value="2"/>
</dbReference>
<evidence type="ECO:0000259" key="12">
    <source>
        <dbReference type="PROSITE" id="PS50113"/>
    </source>
</evidence>
<dbReference type="SMART" id="SM00091">
    <property type="entry name" value="PAS"/>
    <property type="match status" value="2"/>
</dbReference>
<dbReference type="InterPro" id="IPR052162">
    <property type="entry name" value="Sensor_kinase/Photoreceptor"/>
</dbReference>
<keyword evidence="9" id="KW-1133">Transmembrane helix</keyword>
<keyword evidence="4" id="KW-0808">Transferase</keyword>
<feature type="domain" description="Histidine kinase" evidence="10">
    <location>
        <begin position="495"/>
        <end position="755"/>
    </location>
</feature>
<dbReference type="Pfam" id="PF13426">
    <property type="entry name" value="PAS_9"/>
    <property type="match status" value="1"/>
</dbReference>
<feature type="transmembrane region" description="Helical" evidence="9">
    <location>
        <begin position="84"/>
        <end position="101"/>
    </location>
</feature>
<reference evidence="13 14" key="1">
    <citation type="submission" date="2017-08" db="EMBL/GenBank/DDBJ databases">
        <title>Genomes of Fischerella (Mastigocladus) sp. strains.</title>
        <authorList>
            <person name="Miller S.R."/>
        </authorList>
    </citation>
    <scope>NUCLEOTIDE SEQUENCE [LARGE SCALE GENOMIC DNA]</scope>
    <source>
        <strain evidence="13 14">CCMEE 5323</strain>
    </source>
</reference>
<dbReference type="InterPro" id="IPR003594">
    <property type="entry name" value="HATPase_dom"/>
</dbReference>
<feature type="domain" description="PAS" evidence="11">
    <location>
        <begin position="238"/>
        <end position="276"/>
    </location>
</feature>
<dbReference type="EC" id="2.7.13.3" evidence="2"/>
<dbReference type="SMART" id="SM00388">
    <property type="entry name" value="HisKA"/>
    <property type="match status" value="1"/>
</dbReference>
<feature type="transmembrane region" description="Helical" evidence="9">
    <location>
        <begin position="113"/>
        <end position="135"/>
    </location>
</feature>
<dbReference type="Pfam" id="PF08448">
    <property type="entry name" value="PAS_4"/>
    <property type="match status" value="1"/>
</dbReference>
<evidence type="ECO:0000256" key="2">
    <source>
        <dbReference type="ARBA" id="ARBA00012438"/>
    </source>
</evidence>
<proteinExistence type="predicted"/>
<dbReference type="NCBIfam" id="TIGR00229">
    <property type="entry name" value="sensory_box"/>
    <property type="match status" value="2"/>
</dbReference>
<comment type="function">
    <text evidence="7">Photoreceptor which exists in two forms that are reversibly interconvertible by light: the R form that absorbs maximally in the red region of the spectrum and the FR form that absorbs maximally in the far-red region.</text>
</comment>
<dbReference type="InterPro" id="IPR036890">
    <property type="entry name" value="HATPase_C_sf"/>
</dbReference>
<evidence type="ECO:0000256" key="7">
    <source>
        <dbReference type="ARBA" id="ARBA00055745"/>
    </source>
</evidence>
<dbReference type="Pfam" id="PF02518">
    <property type="entry name" value="HATPase_c"/>
    <property type="match status" value="1"/>
</dbReference>
<accession>A0A2N6K5Q4</accession>
<evidence type="ECO:0000256" key="1">
    <source>
        <dbReference type="ARBA" id="ARBA00000085"/>
    </source>
</evidence>
<dbReference type="PANTHER" id="PTHR43304">
    <property type="entry name" value="PHYTOCHROME-LIKE PROTEIN CPH1"/>
    <property type="match status" value="1"/>
</dbReference>
<dbReference type="Proteomes" id="UP000235036">
    <property type="component" value="Unassembled WGS sequence"/>
</dbReference>
<evidence type="ECO:0000256" key="3">
    <source>
        <dbReference type="ARBA" id="ARBA00022553"/>
    </source>
</evidence>
<dbReference type="RefSeq" id="WP_016868854.1">
    <property type="nucleotide sequence ID" value="NZ_CAWNVR010000229.1"/>
</dbReference>
<dbReference type="Gene3D" id="1.10.287.130">
    <property type="match status" value="1"/>
</dbReference>
<keyword evidence="3" id="KW-0597">Phosphoprotein</keyword>
<dbReference type="PRINTS" id="PR00344">
    <property type="entry name" value="BCTRLSENSOR"/>
</dbReference>
<keyword evidence="9" id="KW-0472">Membrane</keyword>
<feature type="domain" description="PAC" evidence="12">
    <location>
        <begin position="313"/>
        <end position="365"/>
    </location>
</feature>
<keyword evidence="9" id="KW-0812">Transmembrane</keyword>
<dbReference type="InterPro" id="IPR013656">
    <property type="entry name" value="PAS_4"/>
</dbReference>
<evidence type="ECO:0000259" key="11">
    <source>
        <dbReference type="PROSITE" id="PS50112"/>
    </source>
</evidence>
<evidence type="ECO:0000256" key="8">
    <source>
        <dbReference type="SAM" id="MobiDB-lite"/>
    </source>
</evidence>
<dbReference type="PROSITE" id="PS50113">
    <property type="entry name" value="PAC"/>
    <property type="match status" value="2"/>
</dbReference>
<dbReference type="Gene3D" id="3.30.450.20">
    <property type="entry name" value="PAS domain"/>
    <property type="match status" value="2"/>
</dbReference>
<dbReference type="InterPro" id="IPR000700">
    <property type="entry name" value="PAS-assoc_C"/>
</dbReference>
<comment type="caution">
    <text evidence="13">The sequence shown here is derived from an EMBL/GenBank/DDBJ whole genome shotgun (WGS) entry which is preliminary data.</text>
</comment>
<feature type="compositionally biased region" description="Pro residues" evidence="8">
    <location>
        <begin position="532"/>
        <end position="549"/>
    </location>
</feature>
<dbReference type="PROSITE" id="PS50112">
    <property type="entry name" value="PAS"/>
    <property type="match status" value="2"/>
</dbReference>
<feature type="domain" description="PAC" evidence="12">
    <location>
        <begin position="439"/>
        <end position="491"/>
    </location>
</feature>
<evidence type="ECO:0000313" key="13">
    <source>
        <dbReference type="EMBL" id="PLZ91926.1"/>
    </source>
</evidence>
<feature type="region of interest" description="Disordered" evidence="8">
    <location>
        <begin position="517"/>
        <end position="554"/>
    </location>
</feature>
<dbReference type="InterPro" id="IPR001610">
    <property type="entry name" value="PAC"/>
</dbReference>
<dbReference type="AlphaFoldDB" id="A0A2N6K5Q4"/>
<dbReference type="SMART" id="SM00086">
    <property type="entry name" value="PAC"/>
    <property type="match status" value="2"/>
</dbReference>
<dbReference type="InterPro" id="IPR036097">
    <property type="entry name" value="HisK_dim/P_sf"/>
</dbReference>
<dbReference type="CDD" id="cd00130">
    <property type="entry name" value="PAS"/>
    <property type="match status" value="2"/>
</dbReference>
<evidence type="ECO:0000256" key="9">
    <source>
        <dbReference type="SAM" id="Phobius"/>
    </source>
</evidence>
<keyword evidence="6" id="KW-0902">Two-component regulatory system</keyword>
<dbReference type="InterPro" id="IPR005467">
    <property type="entry name" value="His_kinase_dom"/>
</dbReference>
<evidence type="ECO:0000256" key="4">
    <source>
        <dbReference type="ARBA" id="ARBA00022679"/>
    </source>
</evidence>
<dbReference type="SUPFAM" id="SSF55874">
    <property type="entry name" value="ATPase domain of HSP90 chaperone/DNA topoisomerase II/histidine kinase"/>
    <property type="match status" value="1"/>
</dbReference>
<evidence type="ECO:0000313" key="14">
    <source>
        <dbReference type="Proteomes" id="UP000235036"/>
    </source>
</evidence>
<dbReference type="SUPFAM" id="SSF47384">
    <property type="entry name" value="Homodimeric domain of signal transducing histidine kinase"/>
    <property type="match status" value="1"/>
</dbReference>
<comment type="catalytic activity">
    <reaction evidence="1">
        <text>ATP + protein L-histidine = ADP + protein N-phospho-L-histidine.</text>
        <dbReference type="EC" id="2.7.13.3"/>
    </reaction>
</comment>
<evidence type="ECO:0000256" key="6">
    <source>
        <dbReference type="ARBA" id="ARBA00023012"/>
    </source>
</evidence>
<dbReference type="InterPro" id="IPR000014">
    <property type="entry name" value="PAS"/>
</dbReference>
<dbReference type="SMART" id="SM00387">
    <property type="entry name" value="HATPase_c"/>
    <property type="match status" value="1"/>
</dbReference>
<keyword evidence="14" id="KW-1185">Reference proteome</keyword>
<dbReference type="InterPro" id="IPR004358">
    <property type="entry name" value="Sig_transdc_His_kin-like_C"/>
</dbReference>
<dbReference type="CDD" id="cd00075">
    <property type="entry name" value="HATPase"/>
    <property type="match status" value="1"/>
</dbReference>